<gene>
    <name evidence="1" type="ORF">C0W81_18290</name>
</gene>
<accession>A0A2T3HTE0</accession>
<organism evidence="1 2">
    <name type="scientific">Photobacterium aquimaris</name>
    <dbReference type="NCBI Taxonomy" id="512643"/>
    <lineage>
        <taxon>Bacteria</taxon>
        <taxon>Pseudomonadati</taxon>
        <taxon>Pseudomonadota</taxon>
        <taxon>Gammaproteobacteria</taxon>
        <taxon>Vibrionales</taxon>
        <taxon>Vibrionaceae</taxon>
        <taxon>Photobacterium</taxon>
    </lineage>
</organism>
<dbReference type="RefSeq" id="WP_060997995.1">
    <property type="nucleotide sequence ID" value="NZ_LNQZ01000009.1"/>
</dbReference>
<evidence type="ECO:0000313" key="2">
    <source>
        <dbReference type="Proteomes" id="UP000241858"/>
    </source>
</evidence>
<comment type="caution">
    <text evidence="1">The sequence shown here is derived from an EMBL/GenBank/DDBJ whole genome shotgun (WGS) entry which is preliminary data.</text>
</comment>
<dbReference type="EMBL" id="PYLY01000054">
    <property type="protein sequence ID" value="PST98149.1"/>
    <property type="molecule type" value="Genomic_DNA"/>
</dbReference>
<name>A0A2T3HTE0_9GAMM</name>
<dbReference type="AlphaFoldDB" id="A0A2T3HTE0"/>
<reference evidence="1 2" key="1">
    <citation type="submission" date="2018-03" db="EMBL/GenBank/DDBJ databases">
        <title>Whole genome sequencing of Histamine producing bacteria.</title>
        <authorList>
            <person name="Butler K."/>
        </authorList>
    </citation>
    <scope>NUCLEOTIDE SEQUENCE [LARGE SCALE GENOMIC DNA]</scope>
    <source>
        <strain evidence="1 2">DSM 23343</strain>
    </source>
</reference>
<protein>
    <submittedName>
        <fullName evidence="1">Uncharacterized protein</fullName>
    </submittedName>
</protein>
<evidence type="ECO:0000313" key="1">
    <source>
        <dbReference type="EMBL" id="PST98149.1"/>
    </source>
</evidence>
<sequence>MSVVAGYIFYIMTSVKFEADRINKSKEIAKKIVVSIRNQTVSMFQVLAEKPHEKFTTFPTEEELSGFLANKTFVTTVKGKQYIDLSGIVHERDLHFYLFEDFPLKSANLQHSLSVYLDFLDKDMQISFYKHFNSNFFDNFSDRTLAIILTGQSNKISDFTHGFLVLRQTTLDLIEAYETVYGSIDK</sequence>
<dbReference type="OrthoDB" id="9919625at2"/>
<proteinExistence type="predicted"/>
<dbReference type="Proteomes" id="UP000241858">
    <property type="component" value="Unassembled WGS sequence"/>
</dbReference>